<evidence type="ECO:0000259" key="6">
    <source>
        <dbReference type="Pfam" id="PF01301"/>
    </source>
</evidence>
<protein>
    <recommendedName>
        <fullName evidence="4">Beta-galactosidase</fullName>
        <ecNumber evidence="4">3.2.1.23</ecNumber>
    </recommendedName>
</protein>
<dbReference type="EMBL" id="JAVDQF010000001">
    <property type="protein sequence ID" value="MDR6269559.1"/>
    <property type="molecule type" value="Genomic_DNA"/>
</dbReference>
<dbReference type="GO" id="GO:0004565">
    <property type="term" value="F:beta-galactosidase activity"/>
    <property type="evidence" value="ECO:0007669"/>
    <property type="project" value="UniProtKB-EC"/>
</dbReference>
<dbReference type="InterPro" id="IPR008979">
    <property type="entry name" value="Galactose-bd-like_sf"/>
</dbReference>
<evidence type="ECO:0000256" key="2">
    <source>
        <dbReference type="ARBA" id="ARBA00022801"/>
    </source>
</evidence>
<dbReference type="Gene3D" id="3.20.20.80">
    <property type="entry name" value="Glycosidases"/>
    <property type="match status" value="1"/>
</dbReference>
<dbReference type="InterPro" id="IPR048912">
    <property type="entry name" value="BetaGal1-like_ABD1"/>
</dbReference>
<evidence type="ECO:0000313" key="9">
    <source>
        <dbReference type="EMBL" id="MDR6269559.1"/>
    </source>
</evidence>
<accession>A0ABU1JAX1</accession>
<dbReference type="InterPro" id="IPR001944">
    <property type="entry name" value="Glycoside_Hdrlase_35"/>
</dbReference>
<feature type="domain" description="Beta-galactosidase galactose-binding" evidence="8">
    <location>
        <begin position="511"/>
        <end position="569"/>
    </location>
</feature>
<keyword evidence="2 4" id="KW-0378">Hydrolase</keyword>
<evidence type="ECO:0000256" key="4">
    <source>
        <dbReference type="RuleBase" id="RU000675"/>
    </source>
</evidence>
<dbReference type="InterPro" id="IPR019801">
    <property type="entry name" value="Glyco_hydro_35_CS"/>
</dbReference>
<evidence type="ECO:0000256" key="3">
    <source>
        <dbReference type="ARBA" id="ARBA00023295"/>
    </source>
</evidence>
<dbReference type="EC" id="3.2.1.23" evidence="4"/>
<comment type="catalytic activity">
    <reaction evidence="4">
        <text>Hydrolysis of terminal non-reducing beta-D-galactose residues in beta-D-galactosides.</text>
        <dbReference type="EC" id="3.2.1.23"/>
    </reaction>
</comment>
<keyword evidence="3 4" id="KW-0326">Glycosidase</keyword>
<evidence type="ECO:0000259" key="7">
    <source>
        <dbReference type="Pfam" id="PF21317"/>
    </source>
</evidence>
<dbReference type="Pfam" id="PF01301">
    <property type="entry name" value="Glyco_hydro_35"/>
    <property type="match status" value="1"/>
</dbReference>
<dbReference type="Gene3D" id="2.60.120.260">
    <property type="entry name" value="Galactose-binding domain-like"/>
    <property type="match status" value="2"/>
</dbReference>
<dbReference type="PROSITE" id="PS01182">
    <property type="entry name" value="GLYCOSYL_HYDROL_F35"/>
    <property type="match status" value="1"/>
</dbReference>
<dbReference type="InterPro" id="IPR048913">
    <property type="entry name" value="BetaGal_gal-bd"/>
</dbReference>
<dbReference type="Pfam" id="PF21317">
    <property type="entry name" value="BetaGal_ABD_1"/>
    <property type="match status" value="1"/>
</dbReference>
<evidence type="ECO:0000256" key="1">
    <source>
        <dbReference type="ARBA" id="ARBA00009809"/>
    </source>
</evidence>
<evidence type="ECO:0000313" key="10">
    <source>
        <dbReference type="Proteomes" id="UP001185069"/>
    </source>
</evidence>
<sequence>MPSEESTLSYADGRLLRNGAEHRLLGGAIHYFRVHPAQWGDRLDRLKAMGANTLDTYVAWNFHQRRETDRPDFDGWRDLVRFIELAGGRGLDVLVRPGPYICAEWDNAGFPAWLTGRPGVGLRSMESEYRRAVTEWFDVLLPLLTPLQANQGGPIVAFQAENEYGSYGDDPEYVAWTRQVLLEHGVTELIFSADGGNDFYLDGGALDPAANPTMLATGTLGSRGAEAIETWHRRRPGEHFIAAEFWNGWFDHWGEEHHRREAAEAAAEVEQILDGGGSVCLYMAHGGTNFGLSSGANFDGGLQPTTTSYDSDAPIAEDGALTGKFHAMRALFGRFTELPELGSLAEPEPVLPAQTLPLTPGLELLSALRKPAGVASKTPLGFEELNCPDGLVLYRAQPILPRGGYQLRVDGLHDRGIVYIDGERVGVFEATAHEPLQLQGSGERAVVEILVENQGRINYGHLLGQGKGIRGLLINQRLSFGWTQIPLPLPDFSAEQLQQFSVATERSVAEPGFFSAHLQLVEPRDTHLALPGFGKGFVWVNGFLLGRYWARGPQRTLYVPAGLLQTGENLFTVLELEHGGDAIEFRERADLG</sequence>
<reference evidence="9 10" key="1">
    <citation type="submission" date="2023-07" db="EMBL/GenBank/DDBJ databases">
        <title>Sequencing the genomes of 1000 actinobacteria strains.</title>
        <authorList>
            <person name="Klenk H.-P."/>
        </authorList>
    </citation>
    <scope>NUCLEOTIDE SEQUENCE [LARGE SCALE GENOMIC DNA]</scope>
    <source>
        <strain evidence="9 10">DSM 14555</strain>
    </source>
</reference>
<dbReference type="PRINTS" id="PR00742">
    <property type="entry name" value="GLHYDRLASE35"/>
</dbReference>
<organism evidence="9 10">
    <name type="scientific">Arthrobacter russicus</name>
    <dbReference type="NCBI Taxonomy" id="172040"/>
    <lineage>
        <taxon>Bacteria</taxon>
        <taxon>Bacillati</taxon>
        <taxon>Actinomycetota</taxon>
        <taxon>Actinomycetes</taxon>
        <taxon>Micrococcales</taxon>
        <taxon>Micrococcaceae</taxon>
        <taxon>Arthrobacter</taxon>
    </lineage>
</organism>
<dbReference type="InterPro" id="IPR026283">
    <property type="entry name" value="B-gal_1-like"/>
</dbReference>
<keyword evidence="10" id="KW-1185">Reference proteome</keyword>
<dbReference type="RefSeq" id="WP_309797968.1">
    <property type="nucleotide sequence ID" value="NZ_BAAAHY010000005.1"/>
</dbReference>
<dbReference type="PIRSF" id="PIRSF006336">
    <property type="entry name" value="B-gal"/>
    <property type="match status" value="1"/>
</dbReference>
<dbReference type="SUPFAM" id="SSF51445">
    <property type="entry name" value="(Trans)glycosidases"/>
    <property type="match status" value="1"/>
</dbReference>
<gene>
    <name evidence="9" type="ORF">JOE69_001797</name>
</gene>
<name>A0ABU1JAX1_9MICC</name>
<dbReference type="InterPro" id="IPR031330">
    <property type="entry name" value="Gly_Hdrlase_35_cat"/>
</dbReference>
<dbReference type="Pfam" id="PF21467">
    <property type="entry name" value="BetaGal_gal-bd"/>
    <property type="match status" value="1"/>
</dbReference>
<dbReference type="SUPFAM" id="SSF49785">
    <property type="entry name" value="Galactose-binding domain-like"/>
    <property type="match status" value="1"/>
</dbReference>
<feature type="domain" description="Beta-galactosidase 1-like first all-beta" evidence="7">
    <location>
        <begin position="379"/>
        <end position="487"/>
    </location>
</feature>
<comment type="caution">
    <text evidence="9">The sequence shown here is derived from an EMBL/GenBank/DDBJ whole genome shotgun (WGS) entry which is preliminary data.</text>
</comment>
<evidence type="ECO:0000259" key="8">
    <source>
        <dbReference type="Pfam" id="PF21467"/>
    </source>
</evidence>
<dbReference type="InterPro" id="IPR017853">
    <property type="entry name" value="GH"/>
</dbReference>
<comment type="similarity">
    <text evidence="1 5">Belongs to the glycosyl hydrolase 35 family.</text>
</comment>
<feature type="domain" description="Glycoside hydrolase 35 catalytic" evidence="6">
    <location>
        <begin position="15"/>
        <end position="333"/>
    </location>
</feature>
<proteinExistence type="inferred from homology"/>
<evidence type="ECO:0000256" key="5">
    <source>
        <dbReference type="RuleBase" id="RU003679"/>
    </source>
</evidence>
<dbReference type="PANTHER" id="PTHR23421">
    <property type="entry name" value="BETA-GALACTOSIDASE RELATED"/>
    <property type="match status" value="1"/>
</dbReference>
<dbReference type="Proteomes" id="UP001185069">
    <property type="component" value="Unassembled WGS sequence"/>
</dbReference>